<comment type="subcellular location">
    <subcellularLocation>
        <location evidence="5 6">Cytoplasm</location>
    </subcellularLocation>
</comment>
<dbReference type="Pfam" id="PF02601">
    <property type="entry name" value="Exonuc_VII_L"/>
    <property type="match status" value="1"/>
</dbReference>
<dbReference type="GO" id="GO:0005737">
    <property type="term" value="C:cytoplasm"/>
    <property type="evidence" value="ECO:0007669"/>
    <property type="project" value="UniProtKB-SubCell"/>
</dbReference>
<gene>
    <name evidence="5" type="primary">xseA</name>
    <name evidence="10" type="ORF">HFQ13_01855</name>
</gene>
<keyword evidence="7" id="KW-0175">Coiled coil</keyword>
<dbReference type="InterPro" id="IPR025824">
    <property type="entry name" value="OB-fold_nuc-bd_dom"/>
</dbReference>
<dbReference type="CDD" id="cd04489">
    <property type="entry name" value="ExoVII_LU_OBF"/>
    <property type="match status" value="1"/>
</dbReference>
<proteinExistence type="inferred from homology"/>
<feature type="domain" description="Exonuclease VII large subunit C-terminal" evidence="8">
    <location>
        <begin position="127"/>
        <end position="439"/>
    </location>
</feature>
<evidence type="ECO:0000259" key="8">
    <source>
        <dbReference type="Pfam" id="PF02601"/>
    </source>
</evidence>
<dbReference type="HAMAP" id="MF_00378">
    <property type="entry name" value="Exonuc_7_L"/>
    <property type="match status" value="1"/>
</dbReference>
<dbReference type="InterPro" id="IPR020579">
    <property type="entry name" value="Exonuc_VII_lsu_C"/>
</dbReference>
<dbReference type="Pfam" id="PF13742">
    <property type="entry name" value="tRNA_anti_2"/>
    <property type="match status" value="1"/>
</dbReference>
<evidence type="ECO:0000256" key="2">
    <source>
        <dbReference type="ARBA" id="ARBA00022722"/>
    </source>
</evidence>
<keyword evidence="2 5" id="KW-0540">Nuclease</keyword>
<dbReference type="EMBL" id="JAAXYO010000029">
    <property type="protein sequence ID" value="MBU2786971.1"/>
    <property type="molecule type" value="Genomic_DNA"/>
</dbReference>
<comment type="function">
    <text evidence="5">Bidirectionally degrades single-stranded DNA into large acid-insoluble oligonucleotides, which are then degraded further into small acid-soluble oligonucleotides.</text>
</comment>
<sequence>MSEFATSLPILRVSDLNSAVREIIEGNFPPLRVEGEISNFACPSSGHWYFSLKDAQAQVRCAMFRNRNGLQSWRPRDGQQVQVIAQPTLYEGRGEFQLIVEQMEELGAGNLAAEFQRIKDKLAAEGLFANEHKRPLPQHPRRVAVISSATGAAWHDIRVTLAKRWPLLELLLYPVQVQGEAAVTQIVAALHNANRRAQEDLIILARGGGSAEDLWCFNDERIARAIHASVLPVVTGIGHEIDFTIADFVADWRAATPTAAAEQISPDREEWAQRIRNQRQQLIRSMERHLRDAILALDYLRVRLRNPLTALQQQEREVAQLQSRLGRQMRLHLARSEQHRTALQARLLRLDPHQAIDRHLDHIARLRDRLRLGIQYQMQQREQELDRRRLRLLALNPAAVLERGYAIVRDKQGTVLRSSTDVAVGTRIDVQLWRGHLHSQVLEREE</sequence>
<comment type="subunit">
    <text evidence="5">Heterooligomer composed of large and small subunits.</text>
</comment>
<dbReference type="PANTHER" id="PTHR30008">
    <property type="entry name" value="EXODEOXYRIBONUCLEASE 7 LARGE SUBUNIT"/>
    <property type="match status" value="1"/>
</dbReference>
<evidence type="ECO:0000259" key="9">
    <source>
        <dbReference type="Pfam" id="PF13742"/>
    </source>
</evidence>
<evidence type="ECO:0000313" key="11">
    <source>
        <dbReference type="Proteomes" id="UP001197378"/>
    </source>
</evidence>
<name>A0AAE2YN98_9PROT</name>
<comment type="caution">
    <text evidence="10">The sequence shown here is derived from an EMBL/GenBank/DDBJ whole genome shotgun (WGS) entry which is preliminary data.</text>
</comment>
<feature type="coiled-coil region" evidence="7">
    <location>
        <begin position="272"/>
        <end position="331"/>
    </location>
</feature>
<evidence type="ECO:0000256" key="7">
    <source>
        <dbReference type="SAM" id="Coils"/>
    </source>
</evidence>
<keyword evidence="4 5" id="KW-0269">Exonuclease</keyword>
<protein>
    <recommendedName>
        <fullName evidence="5">Exodeoxyribonuclease 7 large subunit</fullName>
        <ecNumber evidence="5">3.1.11.6</ecNumber>
    </recommendedName>
    <alternativeName>
        <fullName evidence="5">Exodeoxyribonuclease VII large subunit</fullName>
        <shortName evidence="5">Exonuclease VII large subunit</shortName>
    </alternativeName>
</protein>
<dbReference type="GO" id="GO:0003676">
    <property type="term" value="F:nucleic acid binding"/>
    <property type="evidence" value="ECO:0007669"/>
    <property type="project" value="InterPro"/>
</dbReference>
<dbReference type="NCBIfam" id="TIGR00237">
    <property type="entry name" value="xseA"/>
    <property type="match status" value="1"/>
</dbReference>
<dbReference type="RefSeq" id="WP_215871812.1">
    <property type="nucleotide sequence ID" value="NZ_JAAXYO010000029.1"/>
</dbReference>
<evidence type="ECO:0000256" key="6">
    <source>
        <dbReference type="RuleBase" id="RU004355"/>
    </source>
</evidence>
<organism evidence="10 11">
    <name type="scientific">Igneacidithiobacillus copahuensis</name>
    <dbReference type="NCBI Taxonomy" id="2724909"/>
    <lineage>
        <taxon>Bacteria</taxon>
        <taxon>Pseudomonadati</taxon>
        <taxon>Pseudomonadota</taxon>
        <taxon>Acidithiobacillia</taxon>
        <taxon>Acidithiobacillales</taxon>
        <taxon>Acidithiobacillaceae</taxon>
        <taxon>Igneacidithiobacillus</taxon>
    </lineage>
</organism>
<evidence type="ECO:0000256" key="5">
    <source>
        <dbReference type="HAMAP-Rule" id="MF_00378"/>
    </source>
</evidence>
<dbReference type="PANTHER" id="PTHR30008:SF0">
    <property type="entry name" value="EXODEOXYRIBONUCLEASE 7 LARGE SUBUNIT"/>
    <property type="match status" value="1"/>
</dbReference>
<dbReference type="EC" id="3.1.11.6" evidence="5"/>
<feature type="domain" description="OB-fold nucleic acid binding" evidence="9">
    <location>
        <begin position="12"/>
        <end position="104"/>
    </location>
</feature>
<reference evidence="10" key="1">
    <citation type="journal article" date="2021" name="ISME J.">
        <title>Genomic evolution of the class Acidithiobacillia: deep-branching Proteobacteria living in extreme acidic conditions.</title>
        <authorList>
            <person name="Moya-Beltran A."/>
            <person name="Beard S."/>
            <person name="Rojas-Villalobos C."/>
            <person name="Issotta F."/>
            <person name="Gallardo Y."/>
            <person name="Ulloa R."/>
            <person name="Giaveno A."/>
            <person name="Degli Esposti M."/>
            <person name="Johnson D.B."/>
            <person name="Quatrini R."/>
        </authorList>
    </citation>
    <scope>NUCLEOTIDE SEQUENCE</scope>
    <source>
        <strain evidence="10">VAN18-1</strain>
    </source>
</reference>
<accession>A0AAE2YN98</accession>
<keyword evidence="11" id="KW-1185">Reference proteome</keyword>
<evidence type="ECO:0000256" key="4">
    <source>
        <dbReference type="ARBA" id="ARBA00022839"/>
    </source>
</evidence>
<evidence type="ECO:0000313" key="10">
    <source>
        <dbReference type="EMBL" id="MBU2786971.1"/>
    </source>
</evidence>
<dbReference type="GO" id="GO:0008855">
    <property type="term" value="F:exodeoxyribonuclease VII activity"/>
    <property type="evidence" value="ECO:0007669"/>
    <property type="project" value="UniProtKB-UniRule"/>
</dbReference>
<comment type="similarity">
    <text evidence="5 6">Belongs to the XseA family.</text>
</comment>
<keyword evidence="3 5" id="KW-0378">Hydrolase</keyword>
<dbReference type="GO" id="GO:0006308">
    <property type="term" value="P:DNA catabolic process"/>
    <property type="evidence" value="ECO:0007669"/>
    <property type="project" value="UniProtKB-UniRule"/>
</dbReference>
<comment type="catalytic activity">
    <reaction evidence="5 6">
        <text>Exonucleolytic cleavage in either 5'- to 3'- or 3'- to 5'-direction to yield nucleoside 5'-phosphates.</text>
        <dbReference type="EC" id="3.1.11.6"/>
    </reaction>
</comment>
<dbReference type="GO" id="GO:0009318">
    <property type="term" value="C:exodeoxyribonuclease VII complex"/>
    <property type="evidence" value="ECO:0007669"/>
    <property type="project" value="UniProtKB-UniRule"/>
</dbReference>
<dbReference type="Proteomes" id="UP001197378">
    <property type="component" value="Unassembled WGS sequence"/>
</dbReference>
<evidence type="ECO:0000256" key="3">
    <source>
        <dbReference type="ARBA" id="ARBA00022801"/>
    </source>
</evidence>
<keyword evidence="1 5" id="KW-0963">Cytoplasm</keyword>
<dbReference type="AlphaFoldDB" id="A0AAE2YN98"/>
<dbReference type="InterPro" id="IPR003753">
    <property type="entry name" value="Exonuc_VII_L"/>
</dbReference>
<evidence type="ECO:0000256" key="1">
    <source>
        <dbReference type="ARBA" id="ARBA00022490"/>
    </source>
</evidence>